<proteinExistence type="predicted"/>
<reference evidence="2 3" key="1">
    <citation type="submission" date="2017-03" db="EMBL/GenBank/DDBJ databases">
        <title>Complete nucleotide sequence of a bacteriophage from Xanthomonas oryzae pv. oryzicola.</title>
        <authorList>
            <person name="Niu X."/>
            <person name="Li K."/>
            <person name="Xu L."/>
            <person name="Zhao M."/>
            <person name="Jiang W."/>
            <person name="Tang J."/>
            <person name="He Y."/>
        </authorList>
    </citation>
    <scope>NUCLEOTIDE SEQUENCE [LARGE SCALE GENOMIC DNA]</scope>
</reference>
<evidence type="ECO:0000313" key="3">
    <source>
        <dbReference type="Proteomes" id="UP000222236"/>
    </source>
</evidence>
<dbReference type="Proteomes" id="UP000222236">
    <property type="component" value="Segment"/>
</dbReference>
<accession>A0A1W6DXW7</accession>
<dbReference type="RefSeq" id="YP_010084014.1">
    <property type="nucleotide sequence ID" value="NC_055055.1"/>
</dbReference>
<organism evidence="2 3">
    <name type="scientific">Xanthomonas phage Xf409</name>
    <dbReference type="NCBI Taxonomy" id="1979540"/>
    <lineage>
        <taxon>Viruses</taxon>
        <taxon>Monodnaviria</taxon>
        <taxon>Loebvirae</taxon>
        <taxon>Hofneiviricota</taxon>
        <taxon>Faserviricetes</taxon>
        <taxon>Tubulavirales</taxon>
        <taxon>Inoviridae</taxon>
        <taxon>Xylivirus</taxon>
        <taxon>Xylivirus Xf109</taxon>
    </lineage>
</organism>
<dbReference type="Pfam" id="PF23343">
    <property type="entry name" value="REP_ORF2-G2P"/>
    <property type="match status" value="1"/>
</dbReference>
<dbReference type="GeneID" id="65073042"/>
<evidence type="ECO:0000259" key="1">
    <source>
        <dbReference type="Pfam" id="PF23343"/>
    </source>
</evidence>
<dbReference type="InterPro" id="IPR056906">
    <property type="entry name" value="ORF2/G2P_dom"/>
</dbReference>
<dbReference type="EMBL" id="KY853667">
    <property type="protein sequence ID" value="ARK07729.1"/>
    <property type="molecule type" value="Genomic_DNA"/>
</dbReference>
<dbReference type="KEGG" id="vg:65073042"/>
<protein>
    <submittedName>
        <fullName evidence="2">Replication initiation protein II</fullName>
    </submittedName>
</protein>
<evidence type="ECO:0000313" key="2">
    <source>
        <dbReference type="EMBL" id="ARK07729.1"/>
    </source>
</evidence>
<sequence>MSDGTCSFCGDPTAYFFPGGLCVACTSKNARIRMQDQPTQSRELSAFDASVGVMQAATRRTEIAAEKIQKDKRVVGTSVREFDAAHPVALTAEGQRAALALGLVHYKTSDTRASTTGTVTIEIDPLQARAQRLRKSVITGARLHDQEAKKGSFRGAWYFLTLTYRDGSDSSPRDVSELFKRMRGHFNRLKSGRARWNRESFRYVWVGELTQRFRPHYHVMLWVPTGMYFGKVDQRGWWPHGTTQIEKARNCVGYLAKYASKFTALTAGAFPKGFRTHGIGGLDTESKRELRWWKAPKDAREALGGEADIRKAKGGWFDRLTGEFWPSPWKVTFIFGRTFAWKVVHYESPSHELRCRCSFLSCA</sequence>
<name>A0A1W6DXW7_9VIRU</name>
<feature type="domain" description="Replication-associated protein ORF2/G2P" evidence="1">
    <location>
        <begin position="158"/>
        <end position="261"/>
    </location>
</feature>